<proteinExistence type="predicted"/>
<organism evidence="1 2">
    <name type="scientific">Acropora cervicornis</name>
    <name type="common">Staghorn coral</name>
    <dbReference type="NCBI Taxonomy" id="6130"/>
    <lineage>
        <taxon>Eukaryota</taxon>
        <taxon>Metazoa</taxon>
        <taxon>Cnidaria</taxon>
        <taxon>Anthozoa</taxon>
        <taxon>Hexacorallia</taxon>
        <taxon>Scleractinia</taxon>
        <taxon>Astrocoeniina</taxon>
        <taxon>Acroporidae</taxon>
        <taxon>Acropora</taxon>
    </lineage>
</organism>
<dbReference type="Proteomes" id="UP001249851">
    <property type="component" value="Unassembled WGS sequence"/>
</dbReference>
<dbReference type="EMBL" id="JARQWQ010000057">
    <property type="protein sequence ID" value="KAK2556308.1"/>
    <property type="molecule type" value="Genomic_DNA"/>
</dbReference>
<protein>
    <submittedName>
        <fullName evidence="1">Uncharacterized protein</fullName>
    </submittedName>
</protein>
<reference evidence="1" key="2">
    <citation type="journal article" date="2023" name="Science">
        <title>Genomic signatures of disease resistance in endangered staghorn corals.</title>
        <authorList>
            <person name="Vollmer S.V."/>
            <person name="Selwyn J.D."/>
            <person name="Despard B.A."/>
            <person name="Roesel C.L."/>
        </authorList>
    </citation>
    <scope>NUCLEOTIDE SEQUENCE</scope>
    <source>
        <strain evidence="1">K2</strain>
    </source>
</reference>
<reference evidence="1" key="1">
    <citation type="journal article" date="2023" name="G3 (Bethesda)">
        <title>Whole genome assembly and annotation of the endangered Caribbean coral Acropora cervicornis.</title>
        <authorList>
            <person name="Selwyn J.D."/>
            <person name="Vollmer S.V."/>
        </authorList>
    </citation>
    <scope>NUCLEOTIDE SEQUENCE</scope>
    <source>
        <strain evidence="1">K2</strain>
    </source>
</reference>
<accession>A0AAD9V058</accession>
<evidence type="ECO:0000313" key="1">
    <source>
        <dbReference type="EMBL" id="KAK2556308.1"/>
    </source>
</evidence>
<comment type="caution">
    <text evidence="1">The sequence shown here is derived from an EMBL/GenBank/DDBJ whole genome shotgun (WGS) entry which is preliminary data.</text>
</comment>
<name>A0AAD9V058_ACRCE</name>
<sequence length="129" mass="14783">MVEENPTKDLHLMVFTTPYLKNSKLVFWVIMYCLRLQIMSLSNVSESSWQNLNVPKITYLESSYFLYFWDNGQEEVPSCEADNLNEVQQFKEGGGGKTAINFMPNCPIPKLLTHNFLGNEIKKIGVGKV</sequence>
<dbReference type="AlphaFoldDB" id="A0AAD9V058"/>
<gene>
    <name evidence="1" type="ORF">P5673_021962</name>
</gene>
<keyword evidence="2" id="KW-1185">Reference proteome</keyword>
<evidence type="ECO:0000313" key="2">
    <source>
        <dbReference type="Proteomes" id="UP001249851"/>
    </source>
</evidence>